<reference evidence="4 5" key="1">
    <citation type="submission" date="2024-09" db="EMBL/GenBank/DDBJ databases">
        <authorList>
            <person name="Sun Q."/>
            <person name="Mori K."/>
        </authorList>
    </citation>
    <scope>NUCLEOTIDE SEQUENCE [LARGE SCALE GENOMIC DNA]</scope>
    <source>
        <strain evidence="4 5">CGMCC 1.15906</strain>
    </source>
</reference>
<dbReference type="InterPro" id="IPR029058">
    <property type="entry name" value="AB_hydrolase_fold"/>
</dbReference>
<accession>A0ABV6QHF1</accession>
<evidence type="ECO:0000256" key="2">
    <source>
        <dbReference type="SAM" id="SignalP"/>
    </source>
</evidence>
<gene>
    <name evidence="4" type="ORF">ACFFGN_08280</name>
</gene>
<proteinExistence type="predicted"/>
<dbReference type="EMBL" id="JBHLTC010000009">
    <property type="protein sequence ID" value="MFC0624057.1"/>
    <property type="molecule type" value="Genomic_DNA"/>
</dbReference>
<evidence type="ECO:0000313" key="5">
    <source>
        <dbReference type="Proteomes" id="UP001589890"/>
    </source>
</evidence>
<feature type="compositionally biased region" description="Low complexity" evidence="1">
    <location>
        <begin position="35"/>
        <end position="51"/>
    </location>
</feature>
<dbReference type="SUPFAM" id="SSF53474">
    <property type="entry name" value="alpha/beta-Hydrolases"/>
    <property type="match status" value="1"/>
</dbReference>
<protein>
    <submittedName>
        <fullName evidence="4">Esterase/lipase family protein</fullName>
    </submittedName>
</protein>
<organism evidence="4 5">
    <name type="scientific">Kribbella deserti</name>
    <dbReference type="NCBI Taxonomy" id="1926257"/>
    <lineage>
        <taxon>Bacteria</taxon>
        <taxon>Bacillati</taxon>
        <taxon>Actinomycetota</taxon>
        <taxon>Actinomycetes</taxon>
        <taxon>Propionibacteriales</taxon>
        <taxon>Kribbellaceae</taxon>
        <taxon>Kribbella</taxon>
    </lineage>
</organism>
<feature type="chain" id="PRO_5045533803" evidence="2">
    <location>
        <begin position="31"/>
        <end position="310"/>
    </location>
</feature>
<evidence type="ECO:0000259" key="3">
    <source>
        <dbReference type="Pfam" id="PF07819"/>
    </source>
</evidence>
<dbReference type="Proteomes" id="UP001589890">
    <property type="component" value="Unassembled WGS sequence"/>
</dbReference>
<dbReference type="InterPro" id="IPR012908">
    <property type="entry name" value="PGAP1-ab_dom-like"/>
</dbReference>
<keyword evidence="5" id="KW-1185">Reference proteome</keyword>
<dbReference type="Gene3D" id="3.40.50.1820">
    <property type="entry name" value="alpha/beta hydrolase"/>
    <property type="match status" value="1"/>
</dbReference>
<dbReference type="Pfam" id="PF07819">
    <property type="entry name" value="PGAP1"/>
    <property type="match status" value="1"/>
</dbReference>
<comment type="caution">
    <text evidence="4">The sequence shown here is derived from an EMBL/GenBank/DDBJ whole genome shotgun (WGS) entry which is preliminary data.</text>
</comment>
<feature type="region of interest" description="Disordered" evidence="1">
    <location>
        <begin position="28"/>
        <end position="53"/>
    </location>
</feature>
<feature type="domain" description="GPI inositol-deacylase PGAP1-like alpha/beta" evidence="3">
    <location>
        <begin position="128"/>
        <end position="187"/>
    </location>
</feature>
<name>A0ABV6QHF1_9ACTN</name>
<feature type="signal peptide" evidence="2">
    <location>
        <begin position="1"/>
        <end position="30"/>
    </location>
</feature>
<evidence type="ECO:0000313" key="4">
    <source>
        <dbReference type="EMBL" id="MFC0624057.1"/>
    </source>
</evidence>
<keyword evidence="2" id="KW-0732">Signal</keyword>
<sequence length="310" mass="33722">MQRVRRSAAVVVTAVLALTTTLLTTTPANAEPIRPDSASPESALAAAPSRSDGSSNTLFFIHGFDPKDASDTDCSSYWASAKRHFQSKGWRGGLVTYGYYAGGKNCTYKYAGSRQSSLTTISKDLANRIYNGYSRHGRKVDVVAHSMGGLVIRSALYHVRKGTAGFPPYLYVEDVVTLGTPHDGASTAQLNLCKVFLGSPRQCTQMTPGSDFLKGLPETPSNSRFGTDWTVVSSFDDTTVSEGSGVGVNAEHKIQYDDSGDKALDHSELKSVRTGSYRGRLKHSGSWTRWSNREAPLERARFAVYFHASR</sequence>
<evidence type="ECO:0000256" key="1">
    <source>
        <dbReference type="SAM" id="MobiDB-lite"/>
    </source>
</evidence>
<dbReference type="RefSeq" id="WP_380044805.1">
    <property type="nucleotide sequence ID" value="NZ_JBHLTC010000009.1"/>
</dbReference>